<sequence>MQVSLRVVRVQNRAQFSSFLGLAELIYGRDSQVALVNRRETVLLLDPRANPALRHVRLALFLALQDDIPVGRVACAVDEHCREENTGFFGAFEAVRDEQITRALLEAAGKWLREEKCQRMIGPAMVNTNQRVGVLIDGFSAPPAFVLPHNPPYYRELFENCGYQKLADLLAFEWLAKEALPEGIKRAACRARRYAGTVVRPLNPGLPLNREVEAVHYILNRSMEQNWGYIPLTRTEVLAILTHYQRVADPRLLLLARVDHHPAGICFCIPQPEGPEGKPAFRLALLAVVPEFRHRGIDALLLETCYAALPPRSRIEMSQIHEDNTVVLKMVKRITPHPPVRRYRVYQRNIP</sequence>
<dbReference type="PANTHER" id="PTHR41368:SF1">
    <property type="entry name" value="PROTEIN YGHO"/>
    <property type="match status" value="1"/>
</dbReference>
<name>A0A494X0U1_9FIRM</name>
<evidence type="ECO:0000259" key="1">
    <source>
        <dbReference type="PROSITE" id="PS51186"/>
    </source>
</evidence>
<dbReference type="OrthoDB" id="9806005at2"/>
<dbReference type="PANTHER" id="PTHR41368">
    <property type="entry name" value="PROTEIN YGHO"/>
    <property type="match status" value="1"/>
</dbReference>
<dbReference type="InterPro" id="IPR039968">
    <property type="entry name" value="BcerS-like"/>
</dbReference>
<dbReference type="Proteomes" id="UP000271256">
    <property type="component" value="Unassembled WGS sequence"/>
</dbReference>
<dbReference type="Gene3D" id="3.40.630.30">
    <property type="match status" value="1"/>
</dbReference>
<dbReference type="RefSeq" id="WP_121450909.1">
    <property type="nucleotide sequence ID" value="NZ_RBWE01000001.1"/>
</dbReference>
<evidence type="ECO:0000313" key="3">
    <source>
        <dbReference type="Proteomes" id="UP000271256"/>
    </source>
</evidence>
<dbReference type="AlphaFoldDB" id="A0A494X0U1"/>
<organism evidence="2 3">
    <name type="scientific">Desulfofundulus salinus</name>
    <dbReference type="NCBI Taxonomy" id="2419843"/>
    <lineage>
        <taxon>Bacteria</taxon>
        <taxon>Bacillati</taxon>
        <taxon>Bacillota</taxon>
        <taxon>Clostridia</taxon>
        <taxon>Eubacteriales</taxon>
        <taxon>Peptococcaceae</taxon>
        <taxon>Desulfofundulus</taxon>
    </lineage>
</organism>
<gene>
    <name evidence="2" type="ORF">D7024_05610</name>
</gene>
<dbReference type="SUPFAM" id="SSF55729">
    <property type="entry name" value="Acyl-CoA N-acyltransferases (Nat)"/>
    <property type="match status" value="1"/>
</dbReference>
<dbReference type="GO" id="GO:0016747">
    <property type="term" value="F:acyltransferase activity, transferring groups other than amino-acyl groups"/>
    <property type="evidence" value="ECO:0007669"/>
    <property type="project" value="InterPro"/>
</dbReference>
<keyword evidence="3" id="KW-1185">Reference proteome</keyword>
<comment type="caution">
    <text evidence="2">The sequence shown here is derived from an EMBL/GenBank/DDBJ whole genome shotgun (WGS) entry which is preliminary data.</text>
</comment>
<proteinExistence type="predicted"/>
<protein>
    <recommendedName>
        <fullName evidence="1">N-acetyltransferase domain-containing protein</fullName>
    </recommendedName>
</protein>
<evidence type="ECO:0000313" key="2">
    <source>
        <dbReference type="EMBL" id="RKO66474.1"/>
    </source>
</evidence>
<accession>A0A494X0U1</accession>
<reference evidence="2 3" key="1">
    <citation type="submission" date="2018-10" db="EMBL/GenBank/DDBJ databases">
        <authorList>
            <person name="Grouzdev D.S."/>
            <person name="Krutkina M.S."/>
            <person name="Tourova T.P."/>
            <person name="Nazina T.N."/>
        </authorList>
    </citation>
    <scope>NUCLEOTIDE SEQUENCE [LARGE SCALE GENOMIC DNA]</scope>
    <source>
        <strain evidence="2 3">435</strain>
    </source>
</reference>
<dbReference type="PROSITE" id="PS51186">
    <property type="entry name" value="GNAT"/>
    <property type="match status" value="1"/>
</dbReference>
<dbReference type="EMBL" id="RBWE01000001">
    <property type="protein sequence ID" value="RKO66474.1"/>
    <property type="molecule type" value="Genomic_DNA"/>
</dbReference>
<dbReference type="InterPro" id="IPR000182">
    <property type="entry name" value="GNAT_dom"/>
</dbReference>
<feature type="domain" description="N-acetyltransferase" evidence="1">
    <location>
        <begin position="197"/>
        <end position="351"/>
    </location>
</feature>
<dbReference type="InterPro" id="IPR016181">
    <property type="entry name" value="Acyl_CoA_acyltransferase"/>
</dbReference>